<dbReference type="Proteomes" id="UP000271162">
    <property type="component" value="Unassembled WGS sequence"/>
</dbReference>
<name>A0A0N4YSJ9_NIPBR</name>
<comment type="subcellular location">
    <subcellularLocation>
        <location evidence="8">Cytoplasm</location>
    </subcellularLocation>
</comment>
<dbReference type="GO" id="GO:0034354">
    <property type="term" value="P:'de novo' NAD+ biosynthetic process from L-tryptophan"/>
    <property type="evidence" value="ECO:0007669"/>
    <property type="project" value="UniProtKB-UniRule"/>
</dbReference>
<dbReference type="EC" id="1.13.11.6" evidence="8"/>
<comment type="function">
    <text evidence="2 8">Catalyzes the oxidative ring opening of 3-hydroxyanthranilate to 2-amino-3-carboxymuconate semialdehyde, which spontaneously cyclizes to quinolinate.</text>
</comment>
<dbReference type="GO" id="GO:0000334">
    <property type="term" value="F:3-hydroxyanthranilate 3,4-dioxygenase activity"/>
    <property type="evidence" value="ECO:0007669"/>
    <property type="project" value="UniProtKB-UniRule"/>
</dbReference>
<evidence type="ECO:0000256" key="6">
    <source>
        <dbReference type="ARBA" id="ARBA00023002"/>
    </source>
</evidence>
<feature type="binding site" evidence="8">
    <location>
        <position position="106"/>
    </location>
    <ligand>
        <name>substrate</name>
    </ligand>
</feature>
<reference evidence="11" key="1">
    <citation type="submission" date="2017-02" db="UniProtKB">
        <authorList>
            <consortium name="WormBaseParasite"/>
        </authorList>
    </citation>
    <scope>IDENTIFICATION</scope>
</reference>
<dbReference type="GO" id="GO:0006569">
    <property type="term" value="P:L-tryptophan catabolic process"/>
    <property type="evidence" value="ECO:0007669"/>
    <property type="project" value="UniProtKB-UniRule"/>
</dbReference>
<evidence type="ECO:0000313" key="11">
    <source>
        <dbReference type="WBParaSite" id="NBR_0002022101-mRNA-1"/>
    </source>
</evidence>
<dbReference type="GO" id="GO:0005737">
    <property type="term" value="C:cytoplasm"/>
    <property type="evidence" value="ECO:0007669"/>
    <property type="project" value="UniProtKB-SubCell"/>
</dbReference>
<dbReference type="WBParaSite" id="NBR_0002022101-mRNA-1">
    <property type="protein sequence ID" value="NBR_0002022101-mRNA-1"/>
    <property type="gene ID" value="NBR_0002022101"/>
</dbReference>
<feature type="region of interest" description="Domain B" evidence="8">
    <location>
        <begin position="164"/>
        <end position="181"/>
    </location>
</feature>
<evidence type="ECO:0000256" key="7">
    <source>
        <dbReference type="ARBA" id="ARBA00023004"/>
    </source>
</evidence>
<dbReference type="AlphaFoldDB" id="A0A0N4YSJ9"/>
<evidence type="ECO:0000256" key="8">
    <source>
        <dbReference type="HAMAP-Rule" id="MF_03019"/>
    </source>
</evidence>
<evidence type="ECO:0000256" key="2">
    <source>
        <dbReference type="ARBA" id="ARBA00002752"/>
    </source>
</evidence>
<accession>A0A0N4YSJ9</accession>
<feature type="binding site" evidence="8">
    <location>
        <position position="96"/>
    </location>
    <ligand>
        <name>substrate</name>
    </ligand>
</feature>
<organism evidence="11">
    <name type="scientific">Nippostrongylus brasiliensis</name>
    <name type="common">Rat hookworm</name>
    <dbReference type="NCBI Taxonomy" id="27835"/>
    <lineage>
        <taxon>Eukaryota</taxon>
        <taxon>Metazoa</taxon>
        <taxon>Ecdysozoa</taxon>
        <taxon>Nematoda</taxon>
        <taxon>Chromadorea</taxon>
        <taxon>Rhabditida</taxon>
        <taxon>Rhabditina</taxon>
        <taxon>Rhabditomorpha</taxon>
        <taxon>Strongyloidea</taxon>
        <taxon>Heligmosomidae</taxon>
        <taxon>Nippostrongylus</taxon>
    </lineage>
</organism>
<keyword evidence="7 8" id="KW-0408">Iron</keyword>
<keyword evidence="6 8" id="KW-0560">Oxidoreductase</keyword>
<evidence type="ECO:0000256" key="4">
    <source>
        <dbReference type="ARBA" id="ARBA00022723"/>
    </source>
</evidence>
<dbReference type="OMA" id="WERYFYC"/>
<feature type="binding site" evidence="8">
    <location>
        <position position="44"/>
    </location>
    <ligand>
        <name>O2</name>
        <dbReference type="ChEBI" id="CHEBI:15379"/>
    </ligand>
</feature>
<dbReference type="UniPathway" id="UPA00253">
    <property type="reaction ID" value="UER00330"/>
</dbReference>
<dbReference type="HAMAP" id="MF_00825">
    <property type="entry name" value="3_HAO"/>
    <property type="match status" value="1"/>
</dbReference>
<feature type="binding site" evidence="8">
    <location>
        <position position="48"/>
    </location>
    <ligand>
        <name>Fe cation</name>
        <dbReference type="ChEBI" id="CHEBI:24875"/>
        <note>catalytic</note>
    </ligand>
</feature>
<comment type="catalytic activity">
    <reaction evidence="8">
        <text>3-hydroxyanthranilate + O2 = (2Z,4Z)-2-amino-3-carboxymuconate 6-semialdehyde</text>
        <dbReference type="Rhea" id="RHEA:17953"/>
        <dbReference type="ChEBI" id="CHEBI:15379"/>
        <dbReference type="ChEBI" id="CHEBI:36559"/>
        <dbReference type="ChEBI" id="CHEBI:77612"/>
        <dbReference type="EC" id="1.13.11.6"/>
    </reaction>
</comment>
<keyword evidence="8" id="KW-0963">Cytoplasm</keyword>
<dbReference type="SUPFAM" id="SSF51182">
    <property type="entry name" value="RmlC-like cupins"/>
    <property type="match status" value="1"/>
</dbReference>
<protein>
    <recommendedName>
        <fullName evidence="8">3-hydroxyanthranilate 3,4-dioxygenase</fullName>
        <ecNumber evidence="8">1.13.11.6</ecNumber>
    </recommendedName>
    <alternativeName>
        <fullName evidence="8">3-hydroxyanthranilate oxygenase</fullName>
        <shortName evidence="8">3-HAO</shortName>
    </alternativeName>
    <alternativeName>
        <fullName evidence="8">3-hydroxyanthranilic acid dioxygenase</fullName>
        <shortName evidence="8">HAD</shortName>
    </alternativeName>
</protein>
<dbReference type="Pfam" id="PF06052">
    <property type="entry name" value="3-HAO"/>
    <property type="match status" value="1"/>
</dbReference>
<feature type="region of interest" description="Domain A (catalytic)" evidence="8">
    <location>
        <begin position="1"/>
        <end position="164"/>
    </location>
</feature>
<sequence length="181" mass="21479">MKVRTLEIEKWIVENKEDFVLPVCNKCMFSDQLKLFFVGGPNSRKDYHLEEGEEFFYQRTGDMVLKVIEQGTPRDLRIREGEMFLLPSRVEHSPQRFADTIGFVLERARENTEFDCVRYFVDSSTQRLFERWFHLNDVVRDLPPLIRKSFIVNAPYEPVPQELSKPLNLRQFITDNADTLK</sequence>
<evidence type="ECO:0000256" key="1">
    <source>
        <dbReference type="ARBA" id="ARBA00001954"/>
    </source>
</evidence>
<dbReference type="EMBL" id="UYSL01024923">
    <property type="protein sequence ID" value="VDL83959.1"/>
    <property type="molecule type" value="Genomic_DNA"/>
</dbReference>
<dbReference type="CDD" id="cd06123">
    <property type="entry name" value="cupin_HAO"/>
    <property type="match status" value="1"/>
</dbReference>
<comment type="cofactor">
    <cofactor evidence="1 8">
        <name>Fe(2+)</name>
        <dbReference type="ChEBI" id="CHEBI:29033"/>
    </cofactor>
</comment>
<keyword evidence="10" id="KW-1185">Reference proteome</keyword>
<dbReference type="GO" id="GO:0019805">
    <property type="term" value="P:quinolinate biosynthetic process"/>
    <property type="evidence" value="ECO:0007669"/>
    <property type="project" value="UniProtKB-UniRule"/>
</dbReference>
<feature type="binding site" evidence="8">
    <location>
        <position position="92"/>
    </location>
    <ligand>
        <name>Fe cation</name>
        <dbReference type="ChEBI" id="CHEBI:24875"/>
        <note>catalytic</note>
    </ligand>
</feature>
<dbReference type="Gene3D" id="2.60.120.10">
    <property type="entry name" value="Jelly Rolls"/>
    <property type="match status" value="1"/>
</dbReference>
<dbReference type="InterPro" id="IPR010329">
    <property type="entry name" value="3hydroanth_dOase"/>
</dbReference>
<keyword evidence="3 8" id="KW-0662">Pyridine nucleotide biosynthesis</keyword>
<dbReference type="InterPro" id="IPR011051">
    <property type="entry name" value="RmlC_Cupin_sf"/>
</dbReference>
<feature type="binding site" evidence="8">
    <location>
        <position position="54"/>
    </location>
    <ligand>
        <name>Fe cation</name>
        <dbReference type="ChEBI" id="CHEBI:24875"/>
        <note>catalytic</note>
    </ligand>
</feature>
<evidence type="ECO:0000256" key="3">
    <source>
        <dbReference type="ARBA" id="ARBA00022642"/>
    </source>
</evidence>
<dbReference type="PANTHER" id="PTHR15497:SF1">
    <property type="entry name" value="3-HYDROXYANTHRANILATE 3,4-DIOXYGENASE"/>
    <property type="match status" value="1"/>
</dbReference>
<keyword evidence="4 8" id="KW-0479">Metal-binding</keyword>
<evidence type="ECO:0000256" key="5">
    <source>
        <dbReference type="ARBA" id="ARBA00022964"/>
    </source>
</evidence>
<evidence type="ECO:0000313" key="10">
    <source>
        <dbReference type="Proteomes" id="UP000271162"/>
    </source>
</evidence>
<dbReference type="NCBIfam" id="TIGR03037">
    <property type="entry name" value="anthran_nbaC"/>
    <property type="match status" value="1"/>
</dbReference>
<comment type="similarity">
    <text evidence="8">Belongs to the 3-HAO family.</text>
</comment>
<proteinExistence type="inferred from homology"/>
<gene>
    <name evidence="9" type="ORF">NBR_LOCUS20222</name>
</gene>
<reference evidence="9 10" key="2">
    <citation type="submission" date="2018-11" db="EMBL/GenBank/DDBJ databases">
        <authorList>
            <consortium name="Pathogen Informatics"/>
        </authorList>
    </citation>
    <scope>NUCLEOTIDE SEQUENCE [LARGE SCALE GENOMIC DNA]</scope>
</reference>
<feature type="binding site" evidence="8">
    <location>
        <position position="54"/>
    </location>
    <ligand>
        <name>substrate</name>
    </ligand>
</feature>
<comment type="pathway">
    <text evidence="8">Cofactor biosynthesis; NAD(+) biosynthesis; quinolinate from L-kynurenine: step 3/3.</text>
</comment>
<keyword evidence="5 8" id="KW-0223">Dioxygenase</keyword>
<dbReference type="InterPro" id="IPR014710">
    <property type="entry name" value="RmlC-like_jellyroll"/>
</dbReference>
<dbReference type="GO" id="GO:0008198">
    <property type="term" value="F:ferrous iron binding"/>
    <property type="evidence" value="ECO:0007669"/>
    <property type="project" value="UniProtKB-UniRule"/>
</dbReference>
<dbReference type="STRING" id="27835.A0A0N4YSJ9"/>
<dbReference type="GO" id="GO:0043420">
    <property type="term" value="P:anthranilate metabolic process"/>
    <property type="evidence" value="ECO:0007669"/>
    <property type="project" value="UniProtKB-UniRule"/>
</dbReference>
<evidence type="ECO:0000313" key="9">
    <source>
        <dbReference type="EMBL" id="VDL83959.1"/>
    </source>
</evidence>
<dbReference type="PANTHER" id="PTHR15497">
    <property type="entry name" value="3-HYDROXYANTHRANILATE 3,4-DIOXYGENASE"/>
    <property type="match status" value="1"/>
</dbReference>
<comment type="caution">
    <text evidence="8">Lacks conserved residue(s) required for the propagation of feature annotation.</text>
</comment>